<dbReference type="GO" id="GO:0009055">
    <property type="term" value="F:electron transfer activity"/>
    <property type="evidence" value="ECO:0007669"/>
    <property type="project" value="InterPro"/>
</dbReference>
<keyword evidence="6" id="KW-0732">Signal</keyword>
<evidence type="ECO:0000259" key="7">
    <source>
        <dbReference type="PROSITE" id="PS51007"/>
    </source>
</evidence>
<evidence type="ECO:0000313" key="9">
    <source>
        <dbReference type="EMBL" id="RKH73492.1"/>
    </source>
</evidence>
<keyword evidence="1 4" id="KW-0349">Heme</keyword>
<dbReference type="PANTHER" id="PTHR30600">
    <property type="entry name" value="CYTOCHROME C PEROXIDASE-RELATED"/>
    <property type="match status" value="1"/>
</dbReference>
<dbReference type="GO" id="GO:0020037">
    <property type="term" value="F:heme binding"/>
    <property type="evidence" value="ECO:0007669"/>
    <property type="project" value="InterPro"/>
</dbReference>
<dbReference type="PANTHER" id="PTHR30600:SF4">
    <property type="entry name" value="CYTOCHROME C DOMAIN-CONTAINING PROTEIN"/>
    <property type="match status" value="1"/>
</dbReference>
<name>A0A3A8R8A7_9BACT</name>
<evidence type="ECO:0000259" key="8">
    <source>
        <dbReference type="PROSITE" id="PS52005"/>
    </source>
</evidence>
<sequence>MEFATMSRSRLTGIALAFLAVSCLAVQSAEAATYGVTPSGSSAVFYVDTTDWADIHYVLNGGGQQNIRMTVTGGRNQYTVTGLSAGNTIDYFFTYWDVSCACARDTTWTRYTHSGTGTGTDAGTGTPDAGTGVDAGPPPNGDAGPVVPLFTSATALEPATVENTSTAIITRVGDRVRDRHMREDMYQAYDHYLKLYFEKRTHWIEIVDTVAKGGSIITVNLYTIYPYDSPDFRAFFRGLNTVAEYFHNADFVKVNDYKYTSSVNFNAKEGRAIRVGDRMELEIGVFLQQPVEGRFNYYSTGMLYIVGQGGLVPFEGQGSIRDSFALPEKAWSGGRGTLHTPFSNEPDNRFLQMPTNLAPVNAQPFVEGRRLHHTNFRDGSHSEPDNPIFTAQVNKLGNNYVNVSCVSCHKQNGRGLPPSTTNTTLENYVVKVGKVNNGVVSVDPALGFRLQPRAVSGTPEADVRIGSWTTTASGTLNGGTTYSLRKPNYSFLNVTPTNYSARISPQLIGMGLLEAVPESQIAGLADPNDANGDGISGRMQTVKDPETGVTRMGRFGWKAGAARVKHQVAEALNSDMGVTSNVFKTQDCGSSQQGCAGTSAELSDNDLDKLTRYIALLGVPARRDHSDATALQGETVFTNAGCAKCHAPTLTTSPYAAMNEFRGQTIRPYTDLLLHDMGPGLADNLPEGQASGSEWRTPPLWGIGLTAGVSGGEAYLHDGRARNVTEAILWHGGEGEAARQAFVNLSASDRNALLKFVNSL</sequence>
<organism evidence="9 10">
    <name type="scientific">Corallococcus interemptor</name>
    <dbReference type="NCBI Taxonomy" id="2316720"/>
    <lineage>
        <taxon>Bacteria</taxon>
        <taxon>Pseudomonadati</taxon>
        <taxon>Myxococcota</taxon>
        <taxon>Myxococcia</taxon>
        <taxon>Myxococcales</taxon>
        <taxon>Cystobacterineae</taxon>
        <taxon>Myxococcaceae</taxon>
        <taxon>Corallococcus</taxon>
    </lineage>
</organism>
<evidence type="ECO:0000256" key="6">
    <source>
        <dbReference type="SAM" id="SignalP"/>
    </source>
</evidence>
<dbReference type="Pfam" id="PF22184">
    <property type="entry name" value="CBM_56"/>
    <property type="match status" value="1"/>
</dbReference>
<dbReference type="InterPro" id="IPR010538">
    <property type="entry name" value="DHOR"/>
</dbReference>
<evidence type="ECO:0000313" key="10">
    <source>
        <dbReference type="Proteomes" id="UP000282656"/>
    </source>
</evidence>
<keyword evidence="2 4" id="KW-0479">Metal-binding</keyword>
<dbReference type="Gene3D" id="1.10.760.10">
    <property type="entry name" value="Cytochrome c-like domain"/>
    <property type="match status" value="1"/>
</dbReference>
<keyword evidence="3 4" id="KW-0408">Iron</keyword>
<feature type="chain" id="PRO_5017327303" evidence="6">
    <location>
        <begin position="32"/>
        <end position="760"/>
    </location>
</feature>
<feature type="domain" description="CBM56" evidence="8">
    <location>
        <begin position="19"/>
        <end position="113"/>
    </location>
</feature>
<dbReference type="InterPro" id="IPR009056">
    <property type="entry name" value="Cyt_c-like_dom"/>
</dbReference>
<dbReference type="InterPro" id="IPR051395">
    <property type="entry name" value="Cytochrome_c_Peroxidase/MauG"/>
</dbReference>
<gene>
    <name evidence="9" type="ORF">D7X96_02000</name>
</gene>
<evidence type="ECO:0000256" key="3">
    <source>
        <dbReference type="ARBA" id="ARBA00023004"/>
    </source>
</evidence>
<dbReference type="OrthoDB" id="9805202at2"/>
<protein>
    <submittedName>
        <fullName evidence="9">Thiol oxidoreductase</fullName>
    </submittedName>
</protein>
<dbReference type="InterPro" id="IPR047569">
    <property type="entry name" value="CBM56"/>
</dbReference>
<dbReference type="PROSITE" id="PS51007">
    <property type="entry name" value="CYTC"/>
    <property type="match status" value="1"/>
</dbReference>
<evidence type="ECO:0000256" key="1">
    <source>
        <dbReference type="ARBA" id="ARBA00022617"/>
    </source>
</evidence>
<dbReference type="PROSITE" id="PS52005">
    <property type="entry name" value="CBM56"/>
    <property type="match status" value="1"/>
</dbReference>
<dbReference type="AlphaFoldDB" id="A0A3A8R8A7"/>
<evidence type="ECO:0000256" key="5">
    <source>
        <dbReference type="SAM" id="MobiDB-lite"/>
    </source>
</evidence>
<dbReference type="EMBL" id="RAWM01000003">
    <property type="protein sequence ID" value="RKH73492.1"/>
    <property type="molecule type" value="Genomic_DNA"/>
</dbReference>
<reference evidence="10" key="1">
    <citation type="submission" date="2018-09" db="EMBL/GenBank/DDBJ databases">
        <authorList>
            <person name="Livingstone P.G."/>
            <person name="Whitworth D.E."/>
        </authorList>
    </citation>
    <scope>NUCLEOTIDE SEQUENCE [LARGE SCALE GENOMIC DNA]</scope>
    <source>
        <strain evidence="10">AB047A</strain>
    </source>
</reference>
<feature type="compositionally biased region" description="Low complexity" evidence="5">
    <location>
        <begin position="123"/>
        <end position="142"/>
    </location>
</feature>
<accession>A0A3A8R8A7</accession>
<evidence type="ECO:0000256" key="4">
    <source>
        <dbReference type="PROSITE-ProRule" id="PRU00433"/>
    </source>
</evidence>
<dbReference type="GO" id="GO:0046872">
    <property type="term" value="F:metal ion binding"/>
    <property type="evidence" value="ECO:0007669"/>
    <property type="project" value="UniProtKB-KW"/>
</dbReference>
<dbReference type="GO" id="GO:0030246">
    <property type="term" value="F:carbohydrate binding"/>
    <property type="evidence" value="ECO:0007669"/>
    <property type="project" value="UniProtKB-UniRule"/>
</dbReference>
<dbReference type="Pfam" id="PF06537">
    <property type="entry name" value="DHOR"/>
    <property type="match status" value="1"/>
</dbReference>
<evidence type="ECO:0000256" key="2">
    <source>
        <dbReference type="ARBA" id="ARBA00022723"/>
    </source>
</evidence>
<feature type="domain" description="Cytochrome c" evidence="7">
    <location>
        <begin position="628"/>
        <end position="760"/>
    </location>
</feature>
<dbReference type="InterPro" id="IPR036909">
    <property type="entry name" value="Cyt_c-like_dom_sf"/>
</dbReference>
<proteinExistence type="predicted"/>
<comment type="caution">
    <text evidence="9">The sequence shown here is derived from an EMBL/GenBank/DDBJ whole genome shotgun (WGS) entry which is preliminary data.</text>
</comment>
<keyword evidence="10" id="KW-1185">Reference proteome</keyword>
<dbReference type="Proteomes" id="UP000282656">
    <property type="component" value="Unassembled WGS sequence"/>
</dbReference>
<feature type="signal peptide" evidence="6">
    <location>
        <begin position="1"/>
        <end position="31"/>
    </location>
</feature>
<feature type="region of interest" description="Disordered" evidence="5">
    <location>
        <begin position="113"/>
        <end position="142"/>
    </location>
</feature>
<dbReference type="SUPFAM" id="SSF46626">
    <property type="entry name" value="Cytochrome c"/>
    <property type="match status" value="1"/>
</dbReference>
<dbReference type="GO" id="GO:0004130">
    <property type="term" value="F:cytochrome-c peroxidase activity"/>
    <property type="evidence" value="ECO:0007669"/>
    <property type="project" value="TreeGrafter"/>
</dbReference>